<dbReference type="AlphaFoldDB" id="A0A1V6USJ8"/>
<accession>A0A1V6USJ8</accession>
<sequence>MKGFCLNFNCFRRRRCDCSDSEGEEAAHPAPVAPTTDTLAADAPAPSALEAAAALALIPTRSYSSQSTISLVDVVRPKSTRKASPKLTYPEKAADKAPKPPKAKPLKALKPLKPGKVKKSPSSRKSFSPKSKSPSPMRESPSPMRESPSPTRKSPSSKRKITWAKTPTKTSETSSSSLDLSQLPPPRTGSHTDITPEISDMDLSSPDQSDLELKDAERPSRVTPPEQLLNQPLESLLVFPTLPINPMVPLPRRKTTGKVIDSESESDSSDDGDLYIGSARPHRAPKTSAETQPFGSKKRANFEESESLAKRPRLLDPDHTERLTDEEMMELAASESSDAGSFNTFDQLYIKPSVAELAEYRRKGAQLQAWLEDPNEPGCNIAPITTILDDLLNATPPDRFEVGDSSFIDPYNLMDGGEPSTVGLIPTGCHYRRTTIENKVTNPEILAVAGHRHLNNGYSHICGPGLLVANSIFRYDNVQWNVVARAVYTLDRGMETLKFIMFNHVVNNETQPYILQELYPRLGLVFDDTYHGPLVKVERGSREYEELLGTKLGKAAAILLISALPRD</sequence>
<gene>
    <name evidence="2" type="ORF">PENCOP_c005G03237</name>
</gene>
<dbReference type="Proteomes" id="UP000191500">
    <property type="component" value="Unassembled WGS sequence"/>
</dbReference>
<feature type="region of interest" description="Disordered" evidence="1">
    <location>
        <begin position="77"/>
        <end position="319"/>
    </location>
</feature>
<feature type="compositionally biased region" description="Acidic residues" evidence="1">
    <location>
        <begin position="262"/>
        <end position="273"/>
    </location>
</feature>
<feature type="compositionally biased region" description="Low complexity" evidence="1">
    <location>
        <begin position="123"/>
        <end position="154"/>
    </location>
</feature>
<feature type="region of interest" description="Disordered" evidence="1">
    <location>
        <begin position="21"/>
        <end position="44"/>
    </location>
</feature>
<keyword evidence="3" id="KW-1185">Reference proteome</keyword>
<protein>
    <submittedName>
        <fullName evidence="2">Uncharacterized protein</fullName>
    </submittedName>
</protein>
<evidence type="ECO:0000256" key="1">
    <source>
        <dbReference type="SAM" id="MobiDB-lite"/>
    </source>
</evidence>
<organism evidence="2 3">
    <name type="scientific">Penicillium coprophilum</name>
    <dbReference type="NCBI Taxonomy" id="36646"/>
    <lineage>
        <taxon>Eukaryota</taxon>
        <taxon>Fungi</taxon>
        <taxon>Dikarya</taxon>
        <taxon>Ascomycota</taxon>
        <taxon>Pezizomycotina</taxon>
        <taxon>Eurotiomycetes</taxon>
        <taxon>Eurotiomycetidae</taxon>
        <taxon>Eurotiales</taxon>
        <taxon>Aspergillaceae</taxon>
        <taxon>Penicillium</taxon>
    </lineage>
</organism>
<feature type="compositionally biased region" description="Basic and acidic residues" evidence="1">
    <location>
        <begin position="211"/>
        <end position="220"/>
    </location>
</feature>
<feature type="compositionally biased region" description="Basic residues" evidence="1">
    <location>
        <begin position="113"/>
        <end position="122"/>
    </location>
</feature>
<dbReference type="EMBL" id="MDDG01000005">
    <property type="protein sequence ID" value="OQE41402.1"/>
    <property type="molecule type" value="Genomic_DNA"/>
</dbReference>
<feature type="compositionally biased region" description="Basic and acidic residues" evidence="1">
    <location>
        <begin position="307"/>
        <end position="319"/>
    </location>
</feature>
<name>A0A1V6USJ8_9EURO</name>
<proteinExistence type="predicted"/>
<reference evidence="3" key="1">
    <citation type="journal article" date="2017" name="Nat. Microbiol.">
        <title>Global analysis of biosynthetic gene clusters reveals vast potential of secondary metabolite production in Penicillium species.</title>
        <authorList>
            <person name="Nielsen J.C."/>
            <person name="Grijseels S."/>
            <person name="Prigent S."/>
            <person name="Ji B."/>
            <person name="Dainat J."/>
            <person name="Nielsen K.F."/>
            <person name="Frisvad J.C."/>
            <person name="Workman M."/>
            <person name="Nielsen J."/>
        </authorList>
    </citation>
    <scope>NUCLEOTIDE SEQUENCE [LARGE SCALE GENOMIC DNA]</scope>
    <source>
        <strain evidence="3">IBT 31321</strain>
    </source>
</reference>
<feature type="compositionally biased region" description="Low complexity" evidence="1">
    <location>
        <begin position="166"/>
        <end position="182"/>
    </location>
</feature>
<comment type="caution">
    <text evidence="2">The sequence shown here is derived from an EMBL/GenBank/DDBJ whole genome shotgun (WGS) entry which is preliminary data.</text>
</comment>
<evidence type="ECO:0000313" key="2">
    <source>
        <dbReference type="EMBL" id="OQE41402.1"/>
    </source>
</evidence>
<dbReference type="STRING" id="36646.A0A1V6USJ8"/>
<feature type="compositionally biased region" description="Low complexity" evidence="1">
    <location>
        <begin position="29"/>
        <end position="44"/>
    </location>
</feature>
<evidence type="ECO:0000313" key="3">
    <source>
        <dbReference type="Proteomes" id="UP000191500"/>
    </source>
</evidence>